<dbReference type="GO" id="GO:0005737">
    <property type="term" value="C:cytoplasm"/>
    <property type="evidence" value="ECO:0007669"/>
    <property type="project" value="TreeGrafter"/>
</dbReference>
<dbReference type="InterPro" id="IPR016024">
    <property type="entry name" value="ARM-type_fold"/>
</dbReference>
<dbReference type="GO" id="GO:0003729">
    <property type="term" value="F:mRNA binding"/>
    <property type="evidence" value="ECO:0007669"/>
    <property type="project" value="TreeGrafter"/>
</dbReference>
<name>A0A7S1AFZ0_NOCSC</name>
<dbReference type="InterPro" id="IPR033133">
    <property type="entry name" value="PUM-HD"/>
</dbReference>
<dbReference type="AlphaFoldDB" id="A0A7S1AFZ0"/>
<feature type="repeat" description="Pumilio" evidence="2">
    <location>
        <begin position="70"/>
        <end position="105"/>
    </location>
</feature>
<protein>
    <recommendedName>
        <fullName evidence="3">PUM-HD domain-containing protein</fullName>
    </recommendedName>
</protein>
<dbReference type="SUPFAM" id="SSF48371">
    <property type="entry name" value="ARM repeat"/>
    <property type="match status" value="1"/>
</dbReference>
<dbReference type="Pfam" id="PF00806">
    <property type="entry name" value="PUF"/>
    <property type="match status" value="3"/>
</dbReference>
<dbReference type="InterPro" id="IPR001313">
    <property type="entry name" value="Pumilio_RNA-bd_rpt"/>
</dbReference>
<dbReference type="InterPro" id="IPR011989">
    <property type="entry name" value="ARM-like"/>
</dbReference>
<dbReference type="PROSITE" id="PS50302">
    <property type="entry name" value="PUM"/>
    <property type="match status" value="2"/>
</dbReference>
<keyword evidence="1" id="KW-0677">Repeat</keyword>
<proteinExistence type="predicted"/>
<reference evidence="4" key="1">
    <citation type="submission" date="2021-01" db="EMBL/GenBank/DDBJ databases">
        <authorList>
            <person name="Corre E."/>
            <person name="Pelletier E."/>
            <person name="Niang G."/>
            <person name="Scheremetjew M."/>
            <person name="Finn R."/>
            <person name="Kale V."/>
            <person name="Holt S."/>
            <person name="Cochrane G."/>
            <person name="Meng A."/>
            <person name="Brown T."/>
            <person name="Cohen L."/>
        </authorList>
    </citation>
    <scope>NUCLEOTIDE SEQUENCE</scope>
</reference>
<accession>A0A7S1AFZ0</accession>
<feature type="domain" description="PUM-HD" evidence="3">
    <location>
        <begin position="1"/>
        <end position="253"/>
    </location>
</feature>
<dbReference type="SMART" id="SM00025">
    <property type="entry name" value="Pumilio"/>
    <property type="match status" value="3"/>
</dbReference>
<evidence type="ECO:0000256" key="2">
    <source>
        <dbReference type="PROSITE-ProRule" id="PRU00317"/>
    </source>
</evidence>
<organism evidence="4">
    <name type="scientific">Noctiluca scintillans</name>
    <name type="common">Sea sparkle</name>
    <name type="synonym">Red tide dinoflagellate</name>
    <dbReference type="NCBI Taxonomy" id="2966"/>
    <lineage>
        <taxon>Eukaryota</taxon>
        <taxon>Sar</taxon>
        <taxon>Alveolata</taxon>
        <taxon>Dinophyceae</taxon>
        <taxon>Noctilucales</taxon>
        <taxon>Noctilucaceae</taxon>
        <taxon>Noctiluca</taxon>
    </lineage>
</organism>
<dbReference type="GO" id="GO:0010608">
    <property type="term" value="P:post-transcriptional regulation of gene expression"/>
    <property type="evidence" value="ECO:0007669"/>
    <property type="project" value="TreeGrafter"/>
</dbReference>
<dbReference type="PROSITE" id="PS50303">
    <property type="entry name" value="PUM_HD"/>
    <property type="match status" value="1"/>
</dbReference>
<evidence type="ECO:0000259" key="3">
    <source>
        <dbReference type="PROSITE" id="PS50303"/>
    </source>
</evidence>
<dbReference type="PANTHER" id="PTHR12537">
    <property type="entry name" value="RNA BINDING PROTEIN PUMILIO-RELATED"/>
    <property type="match status" value="1"/>
</dbReference>
<sequence>MSFSRSQGDARKRHVRFADSVLDGSLAEVHEYEVSECPQISPRTFDECCEELLERMDIPDLAVRNSALSHVQARVLHLATTWRGSHVVKRALEIARREEQEALVRGLHGHVLELALSSLGSQVLQWCLQLLPARSVHFIFAEIVASAPSVAQHDFGHGVICRIIENMPIAETVALADTLLGFPGGFSQLSKDVNGQVVVKSLLDYGPPAAQECIRHSLSTCNGPPVKPFALGEPRSLCDAKSSHSHIRRVASW</sequence>
<evidence type="ECO:0000256" key="1">
    <source>
        <dbReference type="ARBA" id="ARBA00022737"/>
    </source>
</evidence>
<dbReference type="EMBL" id="HBFQ01038194">
    <property type="protein sequence ID" value="CAD8852724.1"/>
    <property type="molecule type" value="Transcribed_RNA"/>
</dbReference>
<evidence type="ECO:0000313" key="4">
    <source>
        <dbReference type="EMBL" id="CAD8852724.1"/>
    </source>
</evidence>
<dbReference type="Gene3D" id="1.25.10.10">
    <property type="entry name" value="Leucine-rich Repeat Variant"/>
    <property type="match status" value="1"/>
</dbReference>
<gene>
    <name evidence="4" type="ORF">NSCI0253_LOCUS27074</name>
</gene>
<feature type="repeat" description="Pumilio" evidence="2">
    <location>
        <begin position="106"/>
        <end position="141"/>
    </location>
</feature>